<proteinExistence type="predicted"/>
<dbReference type="PROSITE" id="PS50850">
    <property type="entry name" value="MFS"/>
    <property type="match status" value="1"/>
</dbReference>
<keyword evidence="7 8" id="KW-0472">Membrane</keyword>
<dbReference type="PANTHER" id="PTHR48021">
    <property type="match status" value="1"/>
</dbReference>
<feature type="transmembrane region" description="Helical" evidence="8">
    <location>
        <begin position="12"/>
        <end position="30"/>
    </location>
</feature>
<feature type="transmembrane region" description="Helical" evidence="8">
    <location>
        <begin position="100"/>
        <end position="124"/>
    </location>
</feature>
<feature type="transmembrane region" description="Helical" evidence="8">
    <location>
        <begin position="161"/>
        <end position="182"/>
    </location>
</feature>
<gene>
    <name evidence="10" type="primary">CSON002487</name>
</gene>
<feature type="transmembrane region" description="Helical" evidence="8">
    <location>
        <begin position="302"/>
        <end position="324"/>
    </location>
</feature>
<evidence type="ECO:0000259" key="9">
    <source>
        <dbReference type="PROSITE" id="PS50850"/>
    </source>
</evidence>
<organism evidence="10">
    <name type="scientific">Culicoides sonorensis</name>
    <name type="common">Biting midge</name>
    <dbReference type="NCBI Taxonomy" id="179676"/>
    <lineage>
        <taxon>Eukaryota</taxon>
        <taxon>Metazoa</taxon>
        <taxon>Ecdysozoa</taxon>
        <taxon>Arthropoda</taxon>
        <taxon>Hexapoda</taxon>
        <taxon>Insecta</taxon>
        <taxon>Pterygota</taxon>
        <taxon>Neoptera</taxon>
        <taxon>Endopterygota</taxon>
        <taxon>Diptera</taxon>
        <taxon>Nematocera</taxon>
        <taxon>Chironomoidea</taxon>
        <taxon>Ceratopogonidae</taxon>
        <taxon>Ceratopogoninae</taxon>
        <taxon>Culicoides</taxon>
        <taxon>Monoculicoides</taxon>
    </lineage>
</organism>
<reference evidence="10" key="1">
    <citation type="submission" date="2018-04" db="EMBL/GenBank/DDBJ databases">
        <authorList>
            <person name="Go L.Y."/>
            <person name="Mitchell J.A."/>
        </authorList>
    </citation>
    <scope>NUCLEOTIDE SEQUENCE</scope>
    <source>
        <tissue evidence="10">Whole organism</tissue>
    </source>
</reference>
<feature type="transmembrane region" description="Helical" evidence="8">
    <location>
        <begin position="136"/>
        <end position="155"/>
    </location>
</feature>
<evidence type="ECO:0000256" key="1">
    <source>
        <dbReference type="ARBA" id="ARBA00004651"/>
    </source>
</evidence>
<dbReference type="EMBL" id="UFQT01001415">
    <property type="protein sequence ID" value="SSX30452.1"/>
    <property type="molecule type" value="Genomic_DNA"/>
</dbReference>
<dbReference type="InterPro" id="IPR020846">
    <property type="entry name" value="MFS_dom"/>
</dbReference>
<dbReference type="SUPFAM" id="SSF103473">
    <property type="entry name" value="MFS general substrate transporter"/>
    <property type="match status" value="1"/>
</dbReference>
<feature type="transmembrane region" description="Helical" evidence="8">
    <location>
        <begin position="371"/>
        <end position="389"/>
    </location>
</feature>
<dbReference type="GO" id="GO:0022857">
    <property type="term" value="F:transmembrane transporter activity"/>
    <property type="evidence" value="ECO:0007669"/>
    <property type="project" value="InterPro"/>
</dbReference>
<evidence type="ECO:0000313" key="10">
    <source>
        <dbReference type="EMBL" id="SSX10770.1"/>
    </source>
</evidence>
<evidence type="ECO:0000256" key="5">
    <source>
        <dbReference type="ARBA" id="ARBA00022692"/>
    </source>
</evidence>
<feature type="transmembrane region" description="Helical" evidence="8">
    <location>
        <begin position="78"/>
        <end position="94"/>
    </location>
</feature>
<dbReference type="PROSITE" id="PS00217">
    <property type="entry name" value="SUGAR_TRANSPORT_2"/>
    <property type="match status" value="1"/>
</dbReference>
<evidence type="ECO:0000256" key="4">
    <source>
        <dbReference type="ARBA" id="ARBA00022597"/>
    </source>
</evidence>
<dbReference type="InterPro" id="IPR036259">
    <property type="entry name" value="MFS_trans_sf"/>
</dbReference>
<keyword evidence="2" id="KW-0813">Transport</keyword>
<dbReference type="AlphaFoldDB" id="A0A336L0X4"/>
<feature type="transmembrane region" description="Helical" evidence="8">
    <location>
        <begin position="277"/>
        <end position="295"/>
    </location>
</feature>
<feature type="transmembrane region" description="Helical" evidence="8">
    <location>
        <begin position="50"/>
        <end position="69"/>
    </location>
</feature>
<comment type="subcellular location">
    <subcellularLocation>
        <location evidence="1">Cell membrane</location>
        <topology evidence="1">Multi-pass membrane protein</topology>
    </subcellularLocation>
</comment>
<keyword evidence="6 8" id="KW-1133">Transmembrane helix</keyword>
<accession>A0A336L0X4</accession>
<dbReference type="VEuPathDB" id="VectorBase:CSON002487"/>
<sequence length="440" mass="48540">MNWKQLQATICGNIMTFCFGLTVGWPSSTIPKLMNSDILPSGVLTIDEASWTNSIMCIGGAFATLFFGYTSEKFGRKLSLISLAIPTLCGWLFIEFGTNVIHLYIARFLGGFGGGGSFILVPVYVTEIADDNIRGILGSLTVLSHNFGIIISYIVCSYANYFTMPYIGIIASIIFFFWCMMIPESPTYLLERGKVLEAQASATWLAKSCKLNLETTKAEATVKFVLSDLYERSARRGFFLGIILITLTCSSGAFVLLHYTVTIFQEAGSELSPELSSIIVASLQLCGSYVATFLVDRVGRKLLIISSSFLVAFVLTIMGIYSYLASNGYDVKAFSWIPLVCLSLVVFLAANGSASLPYVVLCEVLTQKIRAFVSTICLFEDWVLAFAYVKFLPFMITSWGLYGALWFFAGINIFLSSILLLYLPETKGKSIDEIVRILSR</sequence>
<protein>
    <submittedName>
        <fullName evidence="10">CSON002487 protein</fullName>
    </submittedName>
</protein>
<feature type="transmembrane region" description="Helical" evidence="8">
    <location>
        <begin position="401"/>
        <end position="423"/>
    </location>
</feature>
<keyword evidence="4" id="KW-0762">Sugar transport</keyword>
<dbReference type="PANTHER" id="PTHR48021:SF33">
    <property type="entry name" value="AT22075P-RELATED"/>
    <property type="match status" value="1"/>
</dbReference>
<evidence type="ECO:0000256" key="3">
    <source>
        <dbReference type="ARBA" id="ARBA00022475"/>
    </source>
</evidence>
<dbReference type="EMBL" id="UFQS01001415">
    <property type="protein sequence ID" value="SSX10770.1"/>
    <property type="molecule type" value="Genomic_DNA"/>
</dbReference>
<dbReference type="OMA" id="TFIAKMT"/>
<feature type="transmembrane region" description="Helical" evidence="8">
    <location>
        <begin position="237"/>
        <end position="257"/>
    </location>
</feature>
<evidence type="ECO:0000256" key="6">
    <source>
        <dbReference type="ARBA" id="ARBA00022989"/>
    </source>
</evidence>
<dbReference type="FunFam" id="1.20.1250.20:FF:000218">
    <property type="entry name" value="facilitated trehalose transporter Tret1"/>
    <property type="match status" value="1"/>
</dbReference>
<dbReference type="InterPro" id="IPR005828">
    <property type="entry name" value="MFS_sugar_transport-like"/>
</dbReference>
<dbReference type="InterPro" id="IPR005829">
    <property type="entry name" value="Sugar_transporter_CS"/>
</dbReference>
<dbReference type="InterPro" id="IPR050549">
    <property type="entry name" value="MFS_Trehalose_Transporter"/>
</dbReference>
<keyword evidence="5 8" id="KW-0812">Transmembrane</keyword>
<evidence type="ECO:0000256" key="8">
    <source>
        <dbReference type="SAM" id="Phobius"/>
    </source>
</evidence>
<keyword evidence="3" id="KW-1003">Cell membrane</keyword>
<reference evidence="11" key="2">
    <citation type="submission" date="2018-07" db="EMBL/GenBank/DDBJ databases">
        <authorList>
            <person name="Quirk P.G."/>
            <person name="Krulwich T.A."/>
        </authorList>
    </citation>
    <scope>NUCLEOTIDE SEQUENCE</scope>
</reference>
<dbReference type="Gene3D" id="1.20.1250.20">
    <property type="entry name" value="MFS general substrate transporter like domains"/>
    <property type="match status" value="1"/>
</dbReference>
<name>A0A336L0X4_CULSO</name>
<feature type="transmembrane region" description="Helical" evidence="8">
    <location>
        <begin position="336"/>
        <end position="359"/>
    </location>
</feature>
<dbReference type="Pfam" id="PF00083">
    <property type="entry name" value="Sugar_tr"/>
    <property type="match status" value="1"/>
</dbReference>
<dbReference type="GO" id="GO:0005886">
    <property type="term" value="C:plasma membrane"/>
    <property type="evidence" value="ECO:0007669"/>
    <property type="project" value="UniProtKB-SubCell"/>
</dbReference>
<evidence type="ECO:0000256" key="2">
    <source>
        <dbReference type="ARBA" id="ARBA00022448"/>
    </source>
</evidence>
<feature type="domain" description="Major facilitator superfamily (MFS) profile" evidence="9">
    <location>
        <begin position="8"/>
        <end position="427"/>
    </location>
</feature>
<evidence type="ECO:0000256" key="7">
    <source>
        <dbReference type="ARBA" id="ARBA00023136"/>
    </source>
</evidence>
<evidence type="ECO:0000313" key="11">
    <source>
        <dbReference type="EMBL" id="SSX30452.1"/>
    </source>
</evidence>